<organism evidence="1 2">
    <name type="scientific">Solanum commersonii</name>
    <name type="common">Commerson's wild potato</name>
    <name type="synonym">Commerson's nightshade</name>
    <dbReference type="NCBI Taxonomy" id="4109"/>
    <lineage>
        <taxon>Eukaryota</taxon>
        <taxon>Viridiplantae</taxon>
        <taxon>Streptophyta</taxon>
        <taxon>Embryophyta</taxon>
        <taxon>Tracheophyta</taxon>
        <taxon>Spermatophyta</taxon>
        <taxon>Magnoliopsida</taxon>
        <taxon>eudicotyledons</taxon>
        <taxon>Gunneridae</taxon>
        <taxon>Pentapetalae</taxon>
        <taxon>asterids</taxon>
        <taxon>lamiids</taxon>
        <taxon>Solanales</taxon>
        <taxon>Solanaceae</taxon>
        <taxon>Solanoideae</taxon>
        <taxon>Solaneae</taxon>
        <taxon>Solanum</taxon>
    </lineage>
</organism>
<protein>
    <submittedName>
        <fullName evidence="1">Uncharacterized protein</fullName>
    </submittedName>
</protein>
<reference evidence="1 2" key="1">
    <citation type="submission" date="2020-09" db="EMBL/GenBank/DDBJ databases">
        <title>De no assembly of potato wild relative species, Solanum commersonii.</title>
        <authorList>
            <person name="Cho K."/>
        </authorList>
    </citation>
    <scope>NUCLEOTIDE SEQUENCE [LARGE SCALE GENOMIC DNA]</scope>
    <source>
        <strain evidence="1">LZ3.2</strain>
        <tissue evidence="1">Leaf</tissue>
    </source>
</reference>
<dbReference type="PANTHER" id="PTHR34546:SF3">
    <property type="entry name" value="OS06G0153600 PROTEIN"/>
    <property type="match status" value="1"/>
</dbReference>
<dbReference type="EMBL" id="JACXVP010000012">
    <property type="protein sequence ID" value="KAG5572299.1"/>
    <property type="molecule type" value="Genomic_DNA"/>
</dbReference>
<keyword evidence="2" id="KW-1185">Reference proteome</keyword>
<dbReference type="OrthoDB" id="1929495at2759"/>
<evidence type="ECO:0000313" key="1">
    <source>
        <dbReference type="EMBL" id="KAG5572299.1"/>
    </source>
</evidence>
<evidence type="ECO:0000313" key="2">
    <source>
        <dbReference type="Proteomes" id="UP000824120"/>
    </source>
</evidence>
<name>A0A9J5W9E0_SOLCO</name>
<comment type="caution">
    <text evidence="1">The sequence shown here is derived from an EMBL/GenBank/DDBJ whole genome shotgun (WGS) entry which is preliminary data.</text>
</comment>
<gene>
    <name evidence="1" type="ORF">H5410_062065</name>
</gene>
<dbReference type="PANTHER" id="PTHR34546">
    <property type="entry name" value="OS06G0153600 PROTEIN"/>
    <property type="match status" value="1"/>
</dbReference>
<dbReference type="AlphaFoldDB" id="A0A9J5W9E0"/>
<proteinExistence type="predicted"/>
<dbReference type="Proteomes" id="UP000824120">
    <property type="component" value="Chromosome 12"/>
</dbReference>
<sequence length="102" mass="11818">MMMTTICMRLRMMTKLFEEDGGLREYYEKNSESGRHIFCLMCSGDYGGLVRHAIIILNTKQAQRDYSQVIFQIRRWNINMLPSIVLSACGKPSESFDKLVEA</sequence>
<accession>A0A9J5W9E0</accession>